<reference evidence="3" key="1">
    <citation type="submission" date="2023-05" db="EMBL/GenBank/DDBJ databases">
        <title>Nepenthes gracilis genome sequencing.</title>
        <authorList>
            <person name="Fukushima K."/>
        </authorList>
    </citation>
    <scope>NUCLEOTIDE SEQUENCE</scope>
    <source>
        <strain evidence="3">SING2019-196</strain>
    </source>
</reference>
<accession>A0AAD3XLE1</accession>
<keyword evidence="2" id="KW-0067">ATP-binding</keyword>
<dbReference type="PANTHER" id="PTHR42961:SF2">
    <property type="entry name" value="IRON-SULFUR PROTEIN NUBPL"/>
    <property type="match status" value="1"/>
</dbReference>
<evidence type="ECO:0000313" key="3">
    <source>
        <dbReference type="EMBL" id="GMH08654.1"/>
    </source>
</evidence>
<dbReference type="InterPro" id="IPR033756">
    <property type="entry name" value="YlxH/NBP35"/>
</dbReference>
<dbReference type="PANTHER" id="PTHR42961">
    <property type="entry name" value="IRON-SULFUR PROTEIN NUBPL"/>
    <property type="match status" value="1"/>
</dbReference>
<dbReference type="GO" id="GO:0009570">
    <property type="term" value="C:chloroplast stroma"/>
    <property type="evidence" value="ECO:0007669"/>
    <property type="project" value="TreeGrafter"/>
</dbReference>
<dbReference type="AlphaFoldDB" id="A0AAD3XLE1"/>
<evidence type="ECO:0000313" key="4">
    <source>
        <dbReference type="Proteomes" id="UP001279734"/>
    </source>
</evidence>
<dbReference type="EMBL" id="BSYO01000008">
    <property type="protein sequence ID" value="GMH08654.1"/>
    <property type="molecule type" value="Genomic_DNA"/>
</dbReference>
<sequence length="107" mass="11781">MVSEVINQLLTTTAWGVLDYLVSNITLGIGNIQLTLCQIVLLTAAEIVTTPQKLAFIDVAKGVRMFPKLKVPCVAVVENMCHLDADGKPLLTFTRVFPFSTLRTRFS</sequence>
<keyword evidence="1" id="KW-0547">Nucleotide-binding</keyword>
<dbReference type="GO" id="GO:0005524">
    <property type="term" value="F:ATP binding"/>
    <property type="evidence" value="ECO:0007669"/>
    <property type="project" value="UniProtKB-KW"/>
</dbReference>
<dbReference type="GO" id="GO:0051539">
    <property type="term" value="F:4 iron, 4 sulfur cluster binding"/>
    <property type="evidence" value="ECO:0007669"/>
    <property type="project" value="TreeGrafter"/>
</dbReference>
<dbReference type="InterPro" id="IPR027417">
    <property type="entry name" value="P-loop_NTPase"/>
</dbReference>
<organism evidence="3 4">
    <name type="scientific">Nepenthes gracilis</name>
    <name type="common">Slender pitcher plant</name>
    <dbReference type="NCBI Taxonomy" id="150966"/>
    <lineage>
        <taxon>Eukaryota</taxon>
        <taxon>Viridiplantae</taxon>
        <taxon>Streptophyta</taxon>
        <taxon>Embryophyta</taxon>
        <taxon>Tracheophyta</taxon>
        <taxon>Spermatophyta</taxon>
        <taxon>Magnoliopsida</taxon>
        <taxon>eudicotyledons</taxon>
        <taxon>Gunneridae</taxon>
        <taxon>Pentapetalae</taxon>
        <taxon>Caryophyllales</taxon>
        <taxon>Nepenthaceae</taxon>
        <taxon>Nepenthes</taxon>
    </lineage>
</organism>
<evidence type="ECO:0000256" key="1">
    <source>
        <dbReference type="ARBA" id="ARBA00022741"/>
    </source>
</evidence>
<name>A0AAD3XLE1_NEPGR</name>
<proteinExistence type="predicted"/>
<comment type="caution">
    <text evidence="3">The sequence shown here is derived from an EMBL/GenBank/DDBJ whole genome shotgun (WGS) entry which is preliminary data.</text>
</comment>
<dbReference type="InterPro" id="IPR044304">
    <property type="entry name" value="NUBPL-like"/>
</dbReference>
<dbReference type="Pfam" id="PF10609">
    <property type="entry name" value="ParA"/>
    <property type="match status" value="1"/>
</dbReference>
<dbReference type="GO" id="GO:0016226">
    <property type="term" value="P:iron-sulfur cluster assembly"/>
    <property type="evidence" value="ECO:0007669"/>
    <property type="project" value="InterPro"/>
</dbReference>
<dbReference type="Gene3D" id="3.40.50.300">
    <property type="entry name" value="P-loop containing nucleotide triphosphate hydrolases"/>
    <property type="match status" value="1"/>
</dbReference>
<keyword evidence="4" id="KW-1185">Reference proteome</keyword>
<dbReference type="Proteomes" id="UP001279734">
    <property type="component" value="Unassembled WGS sequence"/>
</dbReference>
<dbReference type="SUPFAM" id="SSF52540">
    <property type="entry name" value="P-loop containing nucleoside triphosphate hydrolases"/>
    <property type="match status" value="1"/>
</dbReference>
<protein>
    <submittedName>
        <fullName evidence="3">Uncharacterized protein</fullName>
    </submittedName>
</protein>
<gene>
    <name evidence="3" type="ORF">Nepgr_010494</name>
</gene>
<evidence type="ECO:0000256" key="2">
    <source>
        <dbReference type="ARBA" id="ARBA00022840"/>
    </source>
</evidence>